<dbReference type="STRING" id="1612624.ADU59_03080"/>
<proteinExistence type="predicted"/>
<comment type="caution">
    <text evidence="1">The sequence shown here is derived from an EMBL/GenBank/DDBJ whole genome shotgun (WGS) entry which is preliminary data.</text>
</comment>
<evidence type="ECO:0000313" key="2">
    <source>
        <dbReference type="Proteomes" id="UP000093111"/>
    </source>
</evidence>
<organism evidence="1 2">
    <name type="scientific">Pararhizobium polonicum</name>
    <dbReference type="NCBI Taxonomy" id="1612624"/>
    <lineage>
        <taxon>Bacteria</taxon>
        <taxon>Pseudomonadati</taxon>
        <taxon>Pseudomonadota</taxon>
        <taxon>Alphaproteobacteria</taxon>
        <taxon>Hyphomicrobiales</taxon>
        <taxon>Rhizobiaceae</taxon>
        <taxon>Rhizobium/Agrobacterium group</taxon>
        <taxon>Pararhizobium</taxon>
    </lineage>
</organism>
<sequence length="61" mass="6594">MTRIEECFPPDIVRAVYARLTSDTEPAVGLRSDGQGITISNVVSLAAYRLKVIGEEAKVVS</sequence>
<dbReference type="AlphaFoldDB" id="A0A1C7P637"/>
<dbReference type="RefSeq" id="WP_068951549.1">
    <property type="nucleotide sequence ID" value="NZ_LGLV01000004.1"/>
</dbReference>
<gene>
    <name evidence="1" type="ORF">ADU59_03080</name>
</gene>
<dbReference type="Proteomes" id="UP000093111">
    <property type="component" value="Unassembled WGS sequence"/>
</dbReference>
<accession>A0A1C7P637</accession>
<dbReference type="EMBL" id="LGLV01000004">
    <property type="protein sequence ID" value="OBZ96738.1"/>
    <property type="molecule type" value="Genomic_DNA"/>
</dbReference>
<protein>
    <submittedName>
        <fullName evidence="1">Uncharacterized protein</fullName>
    </submittedName>
</protein>
<evidence type="ECO:0000313" key="1">
    <source>
        <dbReference type="EMBL" id="OBZ96738.1"/>
    </source>
</evidence>
<reference evidence="1 2" key="1">
    <citation type="journal article" date="2016" name="Syst. Appl. Microbiol.">
        <title>Pararhizobium polonicum sp. nov. isolated from tumors on stone fruit rootstocks.</title>
        <authorList>
            <person name="Pulawska J."/>
            <person name="Kuzmanovic N."/>
            <person name="Willems A."/>
            <person name="Pothier J.F."/>
        </authorList>
    </citation>
    <scope>NUCLEOTIDE SEQUENCE [LARGE SCALE GENOMIC DNA]</scope>
    <source>
        <strain evidence="1 2">F5.1</strain>
    </source>
</reference>
<name>A0A1C7P637_9HYPH</name>
<dbReference type="OrthoDB" id="9937121at2"/>
<keyword evidence="2" id="KW-1185">Reference proteome</keyword>